<organism evidence="1 2">
    <name type="scientific">Desulfosarcina ovata subsp. ovata</name>
    <dbReference type="NCBI Taxonomy" id="2752305"/>
    <lineage>
        <taxon>Bacteria</taxon>
        <taxon>Pseudomonadati</taxon>
        <taxon>Thermodesulfobacteriota</taxon>
        <taxon>Desulfobacteria</taxon>
        <taxon>Desulfobacterales</taxon>
        <taxon>Desulfosarcinaceae</taxon>
        <taxon>Desulfosarcina</taxon>
    </lineage>
</organism>
<protein>
    <submittedName>
        <fullName evidence="1">Uncharacterized protein</fullName>
    </submittedName>
</protein>
<evidence type="ECO:0000313" key="2">
    <source>
        <dbReference type="Proteomes" id="UP000422108"/>
    </source>
</evidence>
<dbReference type="AlphaFoldDB" id="A0A5K8A7V4"/>
<dbReference type="EMBL" id="AP021879">
    <property type="protein sequence ID" value="BBO88488.1"/>
    <property type="molecule type" value="Genomic_DNA"/>
</dbReference>
<sequence length="58" mass="6575">MVDTASRPTFEDFKNKALAEPKTSAPYDTLAPVYELKQKRIGMRKAAGYNVKIDFVHD</sequence>
<proteinExistence type="predicted"/>
<dbReference type="Proteomes" id="UP000422108">
    <property type="component" value="Chromosome"/>
</dbReference>
<reference evidence="1 2" key="1">
    <citation type="submission" date="2019-11" db="EMBL/GenBank/DDBJ databases">
        <title>Comparative genomics of hydrocarbon-degrading Desulfosarcina strains.</title>
        <authorList>
            <person name="Watanabe M."/>
            <person name="Kojima H."/>
            <person name="Fukui M."/>
        </authorList>
    </citation>
    <scope>NUCLEOTIDE SEQUENCE [LARGE SCALE GENOMIC DNA]</scope>
    <source>
        <strain evidence="2">oXyS1</strain>
    </source>
</reference>
<accession>A0A5K8A7V4</accession>
<gene>
    <name evidence="1" type="ORF">DSCOOX_16680</name>
</gene>
<name>A0A5K8A7V4_9BACT</name>
<dbReference type="RefSeq" id="WP_155309795.1">
    <property type="nucleotide sequence ID" value="NZ_AP021879.1"/>
</dbReference>
<evidence type="ECO:0000313" key="1">
    <source>
        <dbReference type="EMBL" id="BBO88488.1"/>
    </source>
</evidence>
<keyword evidence="2" id="KW-1185">Reference proteome</keyword>